<feature type="transmembrane region" description="Helical" evidence="5">
    <location>
        <begin position="28"/>
        <end position="61"/>
    </location>
</feature>
<dbReference type="EMBL" id="DACQKT010000025">
    <property type="protein sequence ID" value="HAS6680111.1"/>
    <property type="molecule type" value="Genomic_DNA"/>
</dbReference>
<geneLocation type="plasmid" evidence="10">
    <name>pVPSD2016-5</name>
</geneLocation>
<dbReference type="NCBIfam" id="NF010395">
    <property type="entry name" value="PRK13823.1"/>
    <property type="match status" value="1"/>
</dbReference>
<evidence type="ECO:0000256" key="1">
    <source>
        <dbReference type="ARBA" id="ARBA00004370"/>
    </source>
</evidence>
<evidence type="ECO:0000313" key="6">
    <source>
        <dbReference type="EMBL" id="AIL49924.1"/>
    </source>
</evidence>
<reference evidence="8" key="6">
    <citation type="submission" date="2019-12" db="EMBL/GenBank/DDBJ databases">
        <authorList>
            <consortium name="NCBI Pathogen Detection Project"/>
        </authorList>
    </citation>
    <scope>NUCLEOTIDE SEQUENCE</scope>
    <source>
        <strain evidence="8">1930</strain>
    </source>
</reference>
<reference evidence="7" key="3">
    <citation type="journal article" date="2015" name="Proc. Natl. Acad. Sci. U.S.A.">
        <title>The opportunistic marine pathogen Vibrio parahaemolyticus becomes virulent by acquiring a plasmid that expresses a deadly toxin.</title>
        <authorList>
            <person name="Lee C.T."/>
            <person name="Chen I.T."/>
            <person name="Yang Y.T."/>
            <person name="Ko T.P."/>
            <person name="Huang Y.T."/>
            <person name="Huang J.Y."/>
            <person name="Huang M.F."/>
            <person name="Lin S.J."/>
            <person name="Chen C.Y."/>
            <person name="Lin S.S."/>
            <person name="Lightner D.V."/>
            <person name="Wang H.C."/>
            <person name="Wang A.H."/>
            <person name="Wang H.C."/>
            <person name="Hor L.I."/>
            <person name="Lo C.F."/>
        </authorList>
    </citation>
    <scope>NUCLEOTIDE SEQUENCE</scope>
    <source>
        <strain evidence="7">3HP</strain>
        <plasmid evidence="7">pVA1</plasmid>
    </source>
</reference>
<evidence type="ECO:0000313" key="9">
    <source>
        <dbReference type="EMBL" id="HAS6680111.1"/>
    </source>
</evidence>
<dbReference type="EMBL" id="KP324996">
    <property type="protein sequence ID" value="AKC05695.1"/>
    <property type="molecule type" value="Genomic_DNA"/>
</dbReference>
<protein>
    <submittedName>
        <fullName evidence="6 8">TrbD</fullName>
    </submittedName>
    <submittedName>
        <fullName evidence="7">Mating pair formation protein TrbD</fullName>
    </submittedName>
</protein>
<evidence type="ECO:0000313" key="7">
    <source>
        <dbReference type="EMBL" id="AKC05695.1"/>
    </source>
</evidence>
<keyword evidence="3 5" id="KW-1133">Transmembrane helix</keyword>
<geneLocation type="plasmid" evidence="11">
    <name>pvpsd2016-5</name>
</geneLocation>
<reference evidence="8" key="4">
    <citation type="journal article" date="2018" name="Genome Biol.">
        <title>SKESA: strategic k-mer extension for scrupulous assemblies.</title>
        <authorList>
            <person name="Souvorov A."/>
            <person name="Agarwala R."/>
            <person name="Lipman D.J."/>
        </authorList>
    </citation>
    <scope>NUCLEOTIDE SEQUENCE</scope>
    <source>
        <strain evidence="8">1930</strain>
    </source>
</reference>
<dbReference type="Proteomes" id="UP000464718">
    <property type="component" value="Plasmid pvpsd2016-5"/>
</dbReference>
<keyword evidence="2 5" id="KW-0812">Transmembrane</keyword>
<evidence type="ECO:0000313" key="10">
    <source>
        <dbReference type="EMBL" id="QHH13356.1"/>
    </source>
</evidence>
<dbReference type="EMBL" id="KM067908">
    <property type="protein sequence ID" value="AIL49924.1"/>
    <property type="molecule type" value="Genomic_DNA"/>
</dbReference>
<dbReference type="GO" id="GO:0016020">
    <property type="term" value="C:membrane"/>
    <property type="evidence" value="ECO:0007669"/>
    <property type="project" value="UniProtKB-SubCell"/>
</dbReference>
<geneLocation type="plasmid" evidence="7">
    <name>pVA1</name>
</geneLocation>
<evidence type="ECO:0000256" key="3">
    <source>
        <dbReference type="ARBA" id="ARBA00022989"/>
    </source>
</evidence>
<evidence type="ECO:0000256" key="2">
    <source>
        <dbReference type="ARBA" id="ARBA00022692"/>
    </source>
</evidence>
<accession>A0A085YL45</accession>
<comment type="subcellular location">
    <subcellularLocation>
        <location evidence="1">Membrane</location>
    </subcellularLocation>
</comment>
<reference evidence="10 11" key="5">
    <citation type="submission" date="2018-12" db="EMBL/GenBank/DDBJ databases">
        <title>Genomic insights into the evolutionary origins and pathogenicity of five Vibrio parahaemolyticus strains isolated from the shrimp with acute hepatopancreatic necrosis disease (AHPND).</title>
        <authorList>
            <person name="Yang Q."/>
            <person name="Dong X."/>
            <person name="Xie G."/>
            <person name="Fu S."/>
            <person name="Zou P."/>
            <person name="Sun J."/>
            <person name="Wang Y."/>
            <person name="Huang J."/>
        </authorList>
    </citation>
    <scope>NUCLEOTIDE SEQUENCE [LARGE SCALE GENOMIC DNA]</scope>
    <source>
        <strain evidence="10 11">20160303005-1</strain>
        <plasmid evidence="11">pvpsd2016-5</plasmid>
        <plasmid evidence="10">pVPSD2016-5</plasmid>
    </source>
</reference>
<dbReference type="InterPro" id="IPR007792">
    <property type="entry name" value="T4SS_VirB3/TrbD/AvhB"/>
</dbReference>
<dbReference type="Pfam" id="PF05101">
    <property type="entry name" value="VirB3"/>
    <property type="match status" value="1"/>
</dbReference>
<keyword evidence="6" id="KW-0614">Plasmid</keyword>
<name>A0A085YL45_VIBPH</name>
<sequence>MDDDDELQFTPIYPFNRANLFMGGDRFLVMGAGCLALVLVVLQNIYTAVIGVVLFLVMLLITRLMAKNDAQLRPVYRRYAKFQRYYPAAGVKYLHKPSHSLRAR</sequence>
<dbReference type="RefSeq" id="WP_017449280.1">
    <property type="nucleotide sequence ID" value="NC_025152.1"/>
</dbReference>
<evidence type="ECO:0000313" key="8">
    <source>
        <dbReference type="EMBL" id="HAS6680011.1"/>
    </source>
</evidence>
<reference evidence="7" key="1">
    <citation type="submission" date="2014-12" db="EMBL/GenBank/DDBJ databases">
        <authorList>
            <person name="Lee C.-T."/>
            <person name="Chen I.-T."/>
            <person name="Yang Y.-T."/>
            <person name="Chen C.-Y."/>
            <person name="Lo C.-F."/>
        </authorList>
    </citation>
    <scope>NUCLEOTIDE SEQUENCE</scope>
    <source>
        <strain evidence="7">3HP</strain>
        <plasmid evidence="7">pVA1</plasmid>
    </source>
</reference>
<evidence type="ECO:0000313" key="11">
    <source>
        <dbReference type="Proteomes" id="UP000464718"/>
    </source>
</evidence>
<keyword evidence="4 5" id="KW-0472">Membrane</keyword>
<dbReference type="PATRIC" id="fig|670.1020.peg.5055"/>
<evidence type="ECO:0000256" key="5">
    <source>
        <dbReference type="SAM" id="Phobius"/>
    </source>
</evidence>
<dbReference type="Proteomes" id="UP000856022">
    <property type="component" value="Unassembled WGS sequence"/>
</dbReference>
<organism evidence="8">
    <name type="scientific">Vibrio parahaemolyticus</name>
    <dbReference type="NCBI Taxonomy" id="670"/>
    <lineage>
        <taxon>Bacteria</taxon>
        <taxon>Pseudomonadati</taxon>
        <taxon>Pseudomonadota</taxon>
        <taxon>Gammaproteobacteria</taxon>
        <taxon>Vibrionales</taxon>
        <taxon>Vibrionaceae</taxon>
        <taxon>Vibrio</taxon>
    </lineage>
</organism>
<geneLocation type="plasmid" evidence="6">
    <name>pVPA3-1</name>
</geneLocation>
<reference evidence="6" key="2">
    <citation type="journal article" date="2015" name="Dis. Aquat. Organ.">
        <title>Photorhabdus insect-related (Pir) toxin-like genes in a plasmid of Vibrio parahaemolyticus, the causative agent of acute hepatopancreatic necrosis disease (AHPND) of shrimp.</title>
        <authorList>
            <person name="Han J.E."/>
            <person name="Tang K.F."/>
            <person name="Tran L.H."/>
            <person name="Lightner D.V."/>
        </authorList>
    </citation>
    <scope>NUCLEOTIDE SEQUENCE</scope>
    <source>
        <strain evidence="6">13-028/A3</strain>
        <plasmid evidence="6">pVPA3-1</plasmid>
    </source>
</reference>
<dbReference type="EMBL" id="CP034304">
    <property type="protein sequence ID" value="QHH13356.1"/>
    <property type="molecule type" value="Genomic_DNA"/>
</dbReference>
<dbReference type="EMBL" id="DACQKT010000022">
    <property type="protein sequence ID" value="HAS6680011.1"/>
    <property type="molecule type" value="Genomic_DNA"/>
</dbReference>
<gene>
    <name evidence="10" type="ORF">EHC69_29280</name>
    <name evidence="8" type="ORF">I7278_24840</name>
    <name evidence="9" type="ORF">I7278_25360</name>
    <name evidence="7" type="ORF">pVA1075</name>
</gene>
<proteinExistence type="predicted"/>
<dbReference type="AlphaFoldDB" id="A0A085YL45"/>
<evidence type="ECO:0000256" key="4">
    <source>
        <dbReference type="ARBA" id="ARBA00023136"/>
    </source>
</evidence>